<evidence type="ECO:0000256" key="1">
    <source>
        <dbReference type="ARBA" id="ARBA00004459"/>
    </source>
</evidence>
<keyword evidence="9" id="KW-1185">Reference proteome</keyword>
<protein>
    <submittedName>
        <fullName evidence="8">Prokaryotic lipo-attachment site family protein</fullName>
    </submittedName>
</protein>
<dbReference type="InterPro" id="IPR032831">
    <property type="entry name" value="LptM_cons"/>
</dbReference>
<reference evidence="8 9" key="1">
    <citation type="submission" date="2015-11" db="EMBL/GenBank/DDBJ databases">
        <title>Exploring the genomic traits of fungus-feeding bacterial genus Collimonas.</title>
        <authorList>
            <person name="Song C."/>
            <person name="Schmidt R."/>
            <person name="de Jager V."/>
            <person name="Krzyzanowska D."/>
            <person name="Jongedijk E."/>
            <person name="Cankar K."/>
            <person name="Beekwilder J."/>
            <person name="van Veen A."/>
            <person name="de Boer W."/>
            <person name="van Veen J.A."/>
            <person name="Garbeva P."/>
        </authorList>
    </citation>
    <scope>NUCLEOTIDE SEQUENCE [LARGE SCALE GENOMIC DNA]</scope>
    <source>
        <strain evidence="8 9">Ter282</strain>
    </source>
</reference>
<sequence length="76" mass="7795">MIAATLTLSALLAACGQKGPLFMPVPLPPPAAKTTTPAPKPNVSEEKSKESDQATTFTVPAAPEIPPKTLDTPATK</sequence>
<evidence type="ECO:0000256" key="2">
    <source>
        <dbReference type="ARBA" id="ARBA00022729"/>
    </source>
</evidence>
<keyword evidence="6" id="KW-0449">Lipoprotein</keyword>
<dbReference type="PATRIC" id="fig|279058.17.peg.388"/>
<dbReference type="NCBIfam" id="NF047847">
    <property type="entry name" value="SS_mature_LptM"/>
    <property type="match status" value="1"/>
</dbReference>
<dbReference type="AlphaFoldDB" id="A0A127PKP8"/>
<dbReference type="Pfam" id="PF13627">
    <property type="entry name" value="LptM_cons"/>
    <property type="match status" value="1"/>
</dbReference>
<evidence type="ECO:0000256" key="5">
    <source>
        <dbReference type="ARBA" id="ARBA00023237"/>
    </source>
</evidence>
<dbReference type="EMBL" id="CP013235">
    <property type="protein sequence ID" value="AMP08180.1"/>
    <property type="molecule type" value="Genomic_DNA"/>
</dbReference>
<keyword evidence="5" id="KW-0998">Cell outer membrane</keyword>
<accession>A0A127PKP8</accession>
<evidence type="ECO:0000313" key="9">
    <source>
        <dbReference type="Proteomes" id="UP000071778"/>
    </source>
</evidence>
<evidence type="ECO:0000256" key="3">
    <source>
        <dbReference type="ARBA" id="ARBA00023136"/>
    </source>
</evidence>
<comment type="subcellular location">
    <subcellularLocation>
        <location evidence="1">Cell outer membrane</location>
        <topology evidence="1">Lipid-anchor</topology>
    </subcellularLocation>
</comment>
<evidence type="ECO:0000256" key="6">
    <source>
        <dbReference type="ARBA" id="ARBA00023288"/>
    </source>
</evidence>
<keyword evidence="3" id="KW-0472">Membrane</keyword>
<name>A0A127PKP8_9BURK</name>
<feature type="region of interest" description="Disordered" evidence="7">
    <location>
        <begin position="26"/>
        <end position="76"/>
    </location>
</feature>
<organism evidence="8 9">
    <name type="scientific">Collimonas arenae</name>
    <dbReference type="NCBI Taxonomy" id="279058"/>
    <lineage>
        <taxon>Bacteria</taxon>
        <taxon>Pseudomonadati</taxon>
        <taxon>Pseudomonadota</taxon>
        <taxon>Betaproteobacteria</taxon>
        <taxon>Burkholderiales</taxon>
        <taxon>Oxalobacteraceae</taxon>
        <taxon>Collimonas</taxon>
    </lineage>
</organism>
<dbReference type="Proteomes" id="UP000071778">
    <property type="component" value="Chromosome"/>
</dbReference>
<feature type="compositionally biased region" description="Basic and acidic residues" evidence="7">
    <location>
        <begin position="43"/>
        <end position="52"/>
    </location>
</feature>
<keyword evidence="2" id="KW-0732">Signal</keyword>
<proteinExistence type="predicted"/>
<gene>
    <name evidence="8" type="ORF">CAter282_0362</name>
</gene>
<evidence type="ECO:0000256" key="7">
    <source>
        <dbReference type="SAM" id="MobiDB-lite"/>
    </source>
</evidence>
<evidence type="ECO:0000256" key="4">
    <source>
        <dbReference type="ARBA" id="ARBA00023139"/>
    </source>
</evidence>
<dbReference type="RefSeq" id="WP_128082956.1">
    <property type="nucleotide sequence ID" value="NZ_CP013233.1"/>
</dbReference>
<dbReference type="GO" id="GO:0009279">
    <property type="term" value="C:cell outer membrane"/>
    <property type="evidence" value="ECO:0007669"/>
    <property type="project" value="UniProtKB-SubCell"/>
</dbReference>
<keyword evidence="4" id="KW-0564">Palmitate</keyword>
<evidence type="ECO:0000313" key="8">
    <source>
        <dbReference type="EMBL" id="AMP08180.1"/>
    </source>
</evidence>